<keyword evidence="7" id="KW-1185">Reference proteome</keyword>
<dbReference type="Pfam" id="PF04542">
    <property type="entry name" value="Sigma70_r2"/>
    <property type="match status" value="1"/>
</dbReference>
<dbReference type="InterPro" id="IPR013324">
    <property type="entry name" value="RNA_pol_sigma_r3/r4-like"/>
</dbReference>
<sequence>MIDNSIIRKAKLGDEEAFNEILHEYENLIALKTRKYFIIGGDRDDLFQEGVIGLMKAIEAYNDEKASFKTFAMLCVKRQILTAISVDNTYKNKLLNQSMSDVYMTEDEDFSYSKQKSLTYYDPEELYLGKEKIQLLENYLENLLSPMEMGVFKKLEAGYTYIEIAELIGITKKASDNCIQRIKKKINQFLERYEAI</sequence>
<dbReference type="InterPro" id="IPR007627">
    <property type="entry name" value="RNA_pol_sigma70_r2"/>
</dbReference>
<dbReference type="AlphaFoldDB" id="A0A1T4NNV2"/>
<evidence type="ECO:0000256" key="4">
    <source>
        <dbReference type="ARBA" id="ARBA00023163"/>
    </source>
</evidence>
<protein>
    <submittedName>
        <fullName evidence="6">RNA polymerase, sigma 30 subunit, SigH</fullName>
    </submittedName>
</protein>
<keyword evidence="2" id="KW-0731">Sigma factor</keyword>
<reference evidence="6 7" key="1">
    <citation type="submission" date="2017-02" db="EMBL/GenBank/DDBJ databases">
        <authorList>
            <person name="Peterson S.W."/>
        </authorList>
    </citation>
    <scope>NUCLEOTIDE SEQUENCE [LARGE SCALE GENOMIC DNA]</scope>
    <source>
        <strain evidence="6 7">ATCC 700028</strain>
    </source>
</reference>
<dbReference type="PROSITE" id="PS00715">
    <property type="entry name" value="SIGMA70_1"/>
    <property type="match status" value="1"/>
</dbReference>
<dbReference type="SUPFAM" id="SSF88659">
    <property type="entry name" value="Sigma3 and sigma4 domains of RNA polymerase sigma factors"/>
    <property type="match status" value="1"/>
</dbReference>
<dbReference type="SUPFAM" id="SSF88946">
    <property type="entry name" value="Sigma2 domain of RNA polymerase sigma factors"/>
    <property type="match status" value="1"/>
</dbReference>
<feature type="domain" description="RNA polymerase sigma-70" evidence="5">
    <location>
        <begin position="45"/>
        <end position="58"/>
    </location>
</feature>
<dbReference type="InterPro" id="IPR000943">
    <property type="entry name" value="RNA_pol_sigma70"/>
</dbReference>
<evidence type="ECO:0000256" key="1">
    <source>
        <dbReference type="ARBA" id="ARBA00023015"/>
    </source>
</evidence>
<dbReference type="RefSeq" id="WP_078694093.1">
    <property type="nucleotide sequence ID" value="NZ_FUWX01000011.1"/>
</dbReference>
<keyword evidence="1" id="KW-0805">Transcription regulation</keyword>
<keyword evidence="4" id="KW-0804">Transcription</keyword>
<dbReference type="GO" id="GO:0016987">
    <property type="term" value="F:sigma factor activity"/>
    <property type="evidence" value="ECO:0007669"/>
    <property type="project" value="UniProtKB-KW"/>
</dbReference>
<dbReference type="InterPro" id="IPR014284">
    <property type="entry name" value="RNA_pol_sigma-70_dom"/>
</dbReference>
<organism evidence="6 7">
    <name type="scientific">Cetobacterium ceti</name>
    <dbReference type="NCBI Taxonomy" id="180163"/>
    <lineage>
        <taxon>Bacteria</taxon>
        <taxon>Fusobacteriati</taxon>
        <taxon>Fusobacteriota</taxon>
        <taxon>Fusobacteriia</taxon>
        <taxon>Fusobacteriales</taxon>
        <taxon>Fusobacteriaceae</taxon>
        <taxon>Cetobacterium</taxon>
    </lineage>
</organism>
<dbReference type="PANTHER" id="PTHR30385">
    <property type="entry name" value="SIGMA FACTOR F FLAGELLAR"/>
    <property type="match status" value="1"/>
</dbReference>
<proteinExistence type="predicted"/>
<dbReference type="PIRSF" id="PIRSF002939">
    <property type="entry name" value="RNA_polymerase_sigma-H_factor"/>
    <property type="match status" value="1"/>
</dbReference>
<dbReference type="OrthoDB" id="9783788at2"/>
<dbReference type="InterPro" id="IPR016371">
    <property type="entry name" value="RNA_pol_sigma-H_factor"/>
</dbReference>
<evidence type="ECO:0000256" key="2">
    <source>
        <dbReference type="ARBA" id="ARBA00023082"/>
    </source>
</evidence>
<gene>
    <name evidence="6" type="ORF">SAMN02745174_01608</name>
</gene>
<dbReference type="NCBIfam" id="TIGR02937">
    <property type="entry name" value="sigma70-ECF"/>
    <property type="match status" value="1"/>
</dbReference>
<dbReference type="Proteomes" id="UP000191153">
    <property type="component" value="Unassembled WGS sequence"/>
</dbReference>
<evidence type="ECO:0000313" key="7">
    <source>
        <dbReference type="Proteomes" id="UP000191153"/>
    </source>
</evidence>
<evidence type="ECO:0000313" key="6">
    <source>
        <dbReference type="EMBL" id="SJZ80889.1"/>
    </source>
</evidence>
<dbReference type="PANTHER" id="PTHR30385:SF1">
    <property type="entry name" value="RNA POLYMERASE SIGMA-H FACTOR"/>
    <property type="match status" value="1"/>
</dbReference>
<name>A0A1T4NNV2_9FUSO</name>
<dbReference type="GO" id="GO:0006352">
    <property type="term" value="P:DNA-templated transcription initiation"/>
    <property type="evidence" value="ECO:0007669"/>
    <property type="project" value="InterPro"/>
</dbReference>
<evidence type="ECO:0000256" key="3">
    <source>
        <dbReference type="ARBA" id="ARBA00023125"/>
    </source>
</evidence>
<dbReference type="EMBL" id="FUWX01000011">
    <property type="protein sequence ID" value="SJZ80889.1"/>
    <property type="molecule type" value="Genomic_DNA"/>
</dbReference>
<dbReference type="InterPro" id="IPR013325">
    <property type="entry name" value="RNA_pol_sigma_r2"/>
</dbReference>
<accession>A0A1T4NNV2</accession>
<dbReference type="STRING" id="180163.SAMN02745174_01608"/>
<dbReference type="Gene3D" id="1.10.1740.10">
    <property type="match status" value="1"/>
</dbReference>
<dbReference type="GO" id="GO:0003677">
    <property type="term" value="F:DNA binding"/>
    <property type="evidence" value="ECO:0007669"/>
    <property type="project" value="UniProtKB-KW"/>
</dbReference>
<evidence type="ECO:0000259" key="5">
    <source>
        <dbReference type="PROSITE" id="PS00715"/>
    </source>
</evidence>
<keyword evidence="3" id="KW-0238">DNA-binding</keyword>